<dbReference type="InterPro" id="IPR004389">
    <property type="entry name" value="Ribosomal_uL18_bac-type"/>
</dbReference>
<dbReference type="OrthoDB" id="9810939at2"/>
<dbReference type="Pfam" id="PF00861">
    <property type="entry name" value="Ribosomal_L18p"/>
    <property type="match status" value="1"/>
</dbReference>
<dbReference type="GO" id="GO:0008097">
    <property type="term" value="F:5S rRNA binding"/>
    <property type="evidence" value="ECO:0007669"/>
    <property type="project" value="TreeGrafter"/>
</dbReference>
<comment type="subunit">
    <text evidence="7">Part of the 50S ribosomal subunit; part of the 5S rRNA/L5/L18/L25 subcomplex. Contacts the 5S and 23S rRNAs.</text>
</comment>
<proteinExistence type="inferred from homology"/>
<dbReference type="CDD" id="cd00432">
    <property type="entry name" value="Ribosomal_L18_L5e"/>
    <property type="match status" value="1"/>
</dbReference>
<evidence type="ECO:0000256" key="4">
    <source>
        <dbReference type="ARBA" id="ARBA00022980"/>
    </source>
</evidence>
<dbReference type="RefSeq" id="WP_141442805.1">
    <property type="nucleotide sequence ID" value="NZ_CP038231.1"/>
</dbReference>
<comment type="function">
    <text evidence="7">This is one of the proteins that bind and probably mediate the attachment of the 5S RNA into the large ribosomal subunit, where it forms part of the central protuberance.</text>
</comment>
<sequence>MATSHALRARRQQRLRYQLRRKGAGRPRLSVFRSNKNIHVQVIDDAAGHTLAAASTLEKELRNAGKFGGNIDAAAAIGRLIAERAKAAGINEVVFDRGPYLYHGRVKALADAAREGGLSF</sequence>
<dbReference type="Gene3D" id="3.30.420.100">
    <property type="match status" value="1"/>
</dbReference>
<organism evidence="8 9">
    <name type="scientific">Formicincola oecophyllae</name>
    <dbReference type="NCBI Taxonomy" id="2558361"/>
    <lineage>
        <taxon>Bacteria</taxon>
        <taxon>Pseudomonadati</taxon>
        <taxon>Pseudomonadota</taxon>
        <taxon>Alphaproteobacteria</taxon>
        <taxon>Acetobacterales</taxon>
        <taxon>Acetobacteraceae</taxon>
        <taxon>Formicincola</taxon>
    </lineage>
</organism>
<keyword evidence="3 7" id="KW-0694">RNA-binding</keyword>
<evidence type="ECO:0000256" key="7">
    <source>
        <dbReference type="HAMAP-Rule" id="MF_01337"/>
    </source>
</evidence>
<keyword evidence="2 7" id="KW-0699">rRNA-binding</keyword>
<dbReference type="Proteomes" id="UP000318709">
    <property type="component" value="Chromosome"/>
</dbReference>
<keyword evidence="5 7" id="KW-0687">Ribonucleoprotein</keyword>
<dbReference type="AlphaFoldDB" id="A0A4Y6U6Y6"/>
<evidence type="ECO:0000256" key="1">
    <source>
        <dbReference type="ARBA" id="ARBA00007116"/>
    </source>
</evidence>
<dbReference type="SUPFAM" id="SSF53137">
    <property type="entry name" value="Translational machinery components"/>
    <property type="match status" value="1"/>
</dbReference>
<comment type="similarity">
    <text evidence="1 7">Belongs to the universal ribosomal protein uL18 family.</text>
</comment>
<dbReference type="NCBIfam" id="TIGR00060">
    <property type="entry name" value="L18_bact"/>
    <property type="match status" value="1"/>
</dbReference>
<dbReference type="GO" id="GO:0003735">
    <property type="term" value="F:structural constituent of ribosome"/>
    <property type="evidence" value="ECO:0007669"/>
    <property type="project" value="InterPro"/>
</dbReference>
<evidence type="ECO:0000256" key="2">
    <source>
        <dbReference type="ARBA" id="ARBA00022730"/>
    </source>
</evidence>
<dbReference type="GO" id="GO:0022625">
    <property type="term" value="C:cytosolic large ribosomal subunit"/>
    <property type="evidence" value="ECO:0007669"/>
    <property type="project" value="TreeGrafter"/>
</dbReference>
<dbReference type="PANTHER" id="PTHR12899">
    <property type="entry name" value="39S RIBOSOMAL PROTEIN L18, MITOCHONDRIAL"/>
    <property type="match status" value="1"/>
</dbReference>
<dbReference type="PANTHER" id="PTHR12899:SF3">
    <property type="entry name" value="LARGE RIBOSOMAL SUBUNIT PROTEIN UL18M"/>
    <property type="match status" value="1"/>
</dbReference>
<dbReference type="HAMAP" id="MF_01337_B">
    <property type="entry name" value="Ribosomal_uL18_B"/>
    <property type="match status" value="1"/>
</dbReference>
<gene>
    <name evidence="7" type="primary">rplR</name>
    <name evidence="8" type="ORF">E3E12_01835</name>
</gene>
<accession>A0A4Y6U6Y6</accession>
<dbReference type="KEGG" id="swf:E3E12_01835"/>
<evidence type="ECO:0000313" key="9">
    <source>
        <dbReference type="Proteomes" id="UP000318709"/>
    </source>
</evidence>
<dbReference type="FunFam" id="3.30.420.100:FF:000001">
    <property type="entry name" value="50S ribosomal protein L18"/>
    <property type="match status" value="1"/>
</dbReference>
<dbReference type="InterPro" id="IPR005484">
    <property type="entry name" value="Ribosomal_uL18_bac/plant/anim"/>
</dbReference>
<evidence type="ECO:0000256" key="3">
    <source>
        <dbReference type="ARBA" id="ARBA00022884"/>
    </source>
</evidence>
<dbReference type="EMBL" id="CP038231">
    <property type="protein sequence ID" value="QDH13143.1"/>
    <property type="molecule type" value="Genomic_DNA"/>
</dbReference>
<keyword evidence="9" id="KW-1185">Reference proteome</keyword>
<evidence type="ECO:0000256" key="5">
    <source>
        <dbReference type="ARBA" id="ARBA00023274"/>
    </source>
</evidence>
<dbReference type="InterPro" id="IPR057268">
    <property type="entry name" value="Ribosomal_L18"/>
</dbReference>
<name>A0A4Y6U6Y6_9PROT</name>
<protein>
    <recommendedName>
        <fullName evidence="6 7">Large ribosomal subunit protein uL18</fullName>
    </recommendedName>
</protein>
<evidence type="ECO:0000313" key="8">
    <source>
        <dbReference type="EMBL" id="QDH13143.1"/>
    </source>
</evidence>
<dbReference type="GO" id="GO:0006412">
    <property type="term" value="P:translation"/>
    <property type="evidence" value="ECO:0007669"/>
    <property type="project" value="UniProtKB-UniRule"/>
</dbReference>
<keyword evidence="4 7" id="KW-0689">Ribosomal protein</keyword>
<evidence type="ECO:0000256" key="6">
    <source>
        <dbReference type="ARBA" id="ARBA00035197"/>
    </source>
</evidence>
<reference evidence="8 9" key="1">
    <citation type="submission" date="2019-03" db="EMBL/GenBank/DDBJ databases">
        <title>The complete genome sequence of Swingsia_sp. F3b2 LMG30590(T).</title>
        <authorList>
            <person name="Chua K.-O."/>
            <person name="Chan K.-G."/>
            <person name="See-Too W.-S."/>
        </authorList>
    </citation>
    <scope>NUCLEOTIDE SEQUENCE [LARGE SCALE GENOMIC DNA]</scope>
    <source>
        <strain evidence="8 9">F3b2</strain>
    </source>
</reference>